<sequence>MQKIIIPLSKCIPGMITAQPIVDLQTGTTILAQNVELTAEHIKDLSHFIHSDIWVYLDSFSQVWNLSPETIEKYKTYSNALNKVIKSANQDNSIDFETFEKLCEHLSIDFKDNHNLLGCTHLIKALSYDTYTHSLNVALLCMLISKWLRVDKTTLNHTIKAALLHDIGSINLSFDSMKVLKGLTPEEQAEYEKHPIYSYNIVSKMQDIEPVIAKAILAHHEHCDGSGFPIHIREAYLSTVTRILSIADTYEILMKQHHIFDTLKILLEDYITKLDPDKLLTFCNYIATYYIGVFVTLSNGQIGQVVFINPKCIYRPIIKINDKFINLYEDASLNILSIE</sequence>
<reference evidence="1" key="1">
    <citation type="submission" date="2017-10" db="EMBL/GenBank/DDBJ databases">
        <title>Genome sequence of cellulolytic Lachnospiraceae bacterium XHS1971 isolated from hotspring sediment.</title>
        <authorList>
            <person name="Vasudevan G."/>
            <person name="Joshi A.J."/>
            <person name="Hivarkar S."/>
            <person name="Lanjekar V.B."/>
            <person name="Dhakephalkar P.K."/>
            <person name="Dagar S."/>
        </authorList>
    </citation>
    <scope>NUCLEOTIDE SEQUENCE</scope>
    <source>
        <strain evidence="1">XHS1971</strain>
    </source>
</reference>
<name>A0AC61DHM5_9FIRM</name>
<protein>
    <submittedName>
        <fullName evidence="1">Uncharacterized protein</fullName>
    </submittedName>
</protein>
<organism evidence="1 2">
    <name type="scientific">Sporanaerobium hydrogeniformans</name>
    <dbReference type="NCBI Taxonomy" id="3072179"/>
    <lineage>
        <taxon>Bacteria</taxon>
        <taxon>Bacillati</taxon>
        <taxon>Bacillota</taxon>
        <taxon>Clostridia</taxon>
        <taxon>Lachnospirales</taxon>
        <taxon>Lachnospiraceae</taxon>
        <taxon>Sporanaerobium</taxon>
    </lineage>
</organism>
<accession>A0AC61DHM5</accession>
<dbReference type="EMBL" id="PEDL01000001">
    <property type="protein sequence ID" value="PHV72298.1"/>
    <property type="molecule type" value="Genomic_DNA"/>
</dbReference>
<evidence type="ECO:0000313" key="1">
    <source>
        <dbReference type="EMBL" id="PHV72298.1"/>
    </source>
</evidence>
<keyword evidence="2" id="KW-1185">Reference proteome</keyword>
<proteinExistence type="predicted"/>
<evidence type="ECO:0000313" key="2">
    <source>
        <dbReference type="Proteomes" id="UP000224460"/>
    </source>
</evidence>
<gene>
    <name evidence="1" type="ORF">CS063_02140</name>
</gene>
<comment type="caution">
    <text evidence="1">The sequence shown here is derived from an EMBL/GenBank/DDBJ whole genome shotgun (WGS) entry which is preliminary data.</text>
</comment>
<dbReference type="Proteomes" id="UP000224460">
    <property type="component" value="Unassembled WGS sequence"/>
</dbReference>